<sequence length="86" mass="9772">MLCSFFFICRERSTIYCNWFPHLLSVFVHLQVPTMTASTPTKSWTLASHGFTGESLLASTTTDQLWLWLLLILTATASIEEQSQQS</sequence>
<evidence type="ECO:0000313" key="1">
    <source>
        <dbReference type="EMBL" id="TKW38490.1"/>
    </source>
</evidence>
<gene>
    <name evidence="1" type="ORF">SEVIR_1G116666v2</name>
</gene>
<name>A0A4U6W754_SETVI</name>
<dbReference type="Proteomes" id="UP000298652">
    <property type="component" value="Chromosome 1"/>
</dbReference>
<reference evidence="1" key="1">
    <citation type="submission" date="2019-03" db="EMBL/GenBank/DDBJ databases">
        <title>WGS assembly of Setaria viridis.</title>
        <authorList>
            <person name="Huang P."/>
            <person name="Jenkins J."/>
            <person name="Grimwood J."/>
            <person name="Barry K."/>
            <person name="Healey A."/>
            <person name="Mamidi S."/>
            <person name="Sreedasyam A."/>
            <person name="Shu S."/>
            <person name="Feldman M."/>
            <person name="Wu J."/>
            <person name="Yu Y."/>
            <person name="Chen C."/>
            <person name="Johnson J."/>
            <person name="Rokhsar D."/>
            <person name="Baxter I."/>
            <person name="Schmutz J."/>
            <person name="Brutnell T."/>
            <person name="Kellogg E."/>
        </authorList>
    </citation>
    <scope>NUCLEOTIDE SEQUENCE [LARGE SCALE GENOMIC DNA]</scope>
</reference>
<dbReference type="AlphaFoldDB" id="A0A4U6W754"/>
<accession>A0A4U6W754</accession>
<dbReference type="EMBL" id="CM016552">
    <property type="protein sequence ID" value="TKW38490.1"/>
    <property type="molecule type" value="Genomic_DNA"/>
</dbReference>
<proteinExistence type="predicted"/>
<dbReference type="Gramene" id="TKW38490">
    <property type="protein sequence ID" value="TKW38490"/>
    <property type="gene ID" value="SEVIR_1G116666v2"/>
</dbReference>
<protein>
    <submittedName>
        <fullName evidence="1">Uncharacterized protein</fullName>
    </submittedName>
</protein>
<keyword evidence="2" id="KW-1185">Reference proteome</keyword>
<organism evidence="1 2">
    <name type="scientific">Setaria viridis</name>
    <name type="common">Green bristlegrass</name>
    <name type="synonym">Setaria italica subsp. viridis</name>
    <dbReference type="NCBI Taxonomy" id="4556"/>
    <lineage>
        <taxon>Eukaryota</taxon>
        <taxon>Viridiplantae</taxon>
        <taxon>Streptophyta</taxon>
        <taxon>Embryophyta</taxon>
        <taxon>Tracheophyta</taxon>
        <taxon>Spermatophyta</taxon>
        <taxon>Magnoliopsida</taxon>
        <taxon>Liliopsida</taxon>
        <taxon>Poales</taxon>
        <taxon>Poaceae</taxon>
        <taxon>PACMAD clade</taxon>
        <taxon>Panicoideae</taxon>
        <taxon>Panicodae</taxon>
        <taxon>Paniceae</taxon>
        <taxon>Cenchrinae</taxon>
        <taxon>Setaria</taxon>
    </lineage>
</organism>
<evidence type="ECO:0000313" key="2">
    <source>
        <dbReference type="Proteomes" id="UP000298652"/>
    </source>
</evidence>